<feature type="domain" description="Urease accessory protein UreH-like transmembrane" evidence="2">
    <location>
        <begin position="9"/>
        <end position="206"/>
    </location>
</feature>
<feature type="transmembrane region" description="Helical" evidence="1">
    <location>
        <begin position="12"/>
        <end position="33"/>
    </location>
</feature>
<dbReference type="Pfam" id="PF13386">
    <property type="entry name" value="DsbD_2"/>
    <property type="match status" value="1"/>
</dbReference>
<keyword evidence="1" id="KW-0472">Membrane</keyword>
<dbReference type="Proteomes" id="UP000812270">
    <property type="component" value="Unassembled WGS sequence"/>
</dbReference>
<evidence type="ECO:0000313" key="4">
    <source>
        <dbReference type="Proteomes" id="UP000812270"/>
    </source>
</evidence>
<accession>A0A9E2SFD6</accession>
<dbReference type="AlphaFoldDB" id="A0A9E2SFD6"/>
<feature type="transmembrane region" description="Helical" evidence="1">
    <location>
        <begin position="199"/>
        <end position="220"/>
    </location>
</feature>
<feature type="transmembrane region" description="Helical" evidence="1">
    <location>
        <begin position="164"/>
        <end position="187"/>
    </location>
</feature>
<feature type="transmembrane region" description="Helical" evidence="1">
    <location>
        <begin position="129"/>
        <end position="152"/>
    </location>
</feature>
<name>A0A9E2SFD6_9BACT</name>
<comment type="caution">
    <text evidence="3">The sequence shown here is derived from an EMBL/GenBank/DDBJ whole genome shotgun (WGS) entry which is preliminary data.</text>
</comment>
<evidence type="ECO:0000256" key="1">
    <source>
        <dbReference type="SAM" id="Phobius"/>
    </source>
</evidence>
<dbReference type="RefSeq" id="WP_217794552.1">
    <property type="nucleotide sequence ID" value="NZ_JAHSPG010000018.1"/>
</dbReference>
<protein>
    <submittedName>
        <fullName evidence="3">Sulfite exporter TauE/SafE family protein</fullName>
    </submittedName>
</protein>
<feature type="transmembrane region" description="Helical" evidence="1">
    <location>
        <begin position="77"/>
        <end position="96"/>
    </location>
</feature>
<feature type="transmembrane region" description="Helical" evidence="1">
    <location>
        <begin position="53"/>
        <end position="71"/>
    </location>
</feature>
<dbReference type="InterPro" id="IPR039447">
    <property type="entry name" value="UreH-like_TM_dom"/>
</dbReference>
<proteinExistence type="predicted"/>
<evidence type="ECO:0000259" key="2">
    <source>
        <dbReference type="Pfam" id="PF13386"/>
    </source>
</evidence>
<dbReference type="PANTHER" id="PTHR42208">
    <property type="entry name" value="HEAVY METAL TRANSPORTER-RELATED"/>
    <property type="match status" value="1"/>
</dbReference>
<keyword evidence="4" id="KW-1185">Reference proteome</keyword>
<keyword evidence="1" id="KW-0812">Transmembrane</keyword>
<organism evidence="3 4">
    <name type="scientific">Pinibacter aurantiacus</name>
    <dbReference type="NCBI Taxonomy" id="2851599"/>
    <lineage>
        <taxon>Bacteria</taxon>
        <taxon>Pseudomonadati</taxon>
        <taxon>Bacteroidota</taxon>
        <taxon>Chitinophagia</taxon>
        <taxon>Chitinophagales</taxon>
        <taxon>Chitinophagaceae</taxon>
        <taxon>Pinibacter</taxon>
    </lineage>
</organism>
<dbReference type="PANTHER" id="PTHR42208:SF1">
    <property type="entry name" value="HEAVY METAL TRANSPORTER"/>
    <property type="match status" value="1"/>
</dbReference>
<dbReference type="EMBL" id="JAHSPG010000018">
    <property type="protein sequence ID" value="MBV4360284.1"/>
    <property type="molecule type" value="Genomic_DNA"/>
</dbReference>
<reference evidence="3" key="1">
    <citation type="submission" date="2021-06" db="EMBL/GenBank/DDBJ databases">
        <authorList>
            <person name="Huq M.A."/>
        </authorList>
    </citation>
    <scope>NUCLEOTIDE SEQUENCE</scope>
    <source>
        <strain evidence="3">MAH-26</strain>
    </source>
</reference>
<keyword evidence="1" id="KW-1133">Transmembrane helix</keyword>
<gene>
    <name evidence="3" type="ORF">KTO63_24170</name>
</gene>
<evidence type="ECO:0000313" key="3">
    <source>
        <dbReference type="EMBL" id="MBV4360284.1"/>
    </source>
</evidence>
<sequence>MIWQIITSGFMLGLFSSAHCVGMCGPLALALPVKHLPAAERRLSMTLFYGGRIVMYMVVGTLFALLGRSFYLAGLQQWLSIISGLMILVFSAQYFLKKTNRLPVFMHRFHNYLNLFMAKQFKKPTLKSFLMLGFANGLLPCGMVYIAVALALTTKTVFNGALLMGMFGLGTLPALVLLSYAGSFVSLPVRNYIRRVTPVFMLVIGLLLILRGMNLGIPYISPIMADAPGEGILCH</sequence>